<reference evidence="3" key="1">
    <citation type="journal article" date="2019" name="Int. J. Syst. Evol. Microbiol.">
        <title>The Global Catalogue of Microorganisms (GCM) 10K type strain sequencing project: providing services to taxonomists for standard genome sequencing and annotation.</title>
        <authorList>
            <consortium name="The Broad Institute Genomics Platform"/>
            <consortium name="The Broad Institute Genome Sequencing Center for Infectious Disease"/>
            <person name="Wu L."/>
            <person name="Ma J."/>
        </authorList>
    </citation>
    <scope>NUCLEOTIDE SEQUENCE [LARGE SCALE GENOMIC DNA]</scope>
    <source>
        <strain evidence="3">JCM 16548</strain>
    </source>
</reference>
<evidence type="ECO:0000313" key="3">
    <source>
        <dbReference type="Proteomes" id="UP001500051"/>
    </source>
</evidence>
<protein>
    <submittedName>
        <fullName evidence="2">Uncharacterized protein</fullName>
    </submittedName>
</protein>
<keyword evidence="3" id="KW-1185">Reference proteome</keyword>
<evidence type="ECO:0000256" key="1">
    <source>
        <dbReference type="SAM" id="MobiDB-lite"/>
    </source>
</evidence>
<organism evidence="2 3">
    <name type="scientific">Microlunatus aurantiacus</name>
    <dbReference type="NCBI Taxonomy" id="446786"/>
    <lineage>
        <taxon>Bacteria</taxon>
        <taxon>Bacillati</taxon>
        <taxon>Actinomycetota</taxon>
        <taxon>Actinomycetes</taxon>
        <taxon>Propionibacteriales</taxon>
        <taxon>Propionibacteriaceae</taxon>
        <taxon>Microlunatus</taxon>
    </lineage>
</organism>
<comment type="caution">
    <text evidence="2">The sequence shown here is derived from an EMBL/GenBank/DDBJ whole genome shotgun (WGS) entry which is preliminary data.</text>
</comment>
<dbReference type="EMBL" id="BAAAYX010000005">
    <property type="protein sequence ID" value="GAA3703993.1"/>
    <property type="molecule type" value="Genomic_DNA"/>
</dbReference>
<sequence>MAAARRKSITRWRVGGVAAATRSARDSTGSTVARDDPDLSVDMEVMVPPPRARGGWFGPQP</sequence>
<name>A0ABP7DD91_9ACTN</name>
<feature type="region of interest" description="Disordered" evidence="1">
    <location>
        <begin position="17"/>
        <end position="61"/>
    </location>
</feature>
<evidence type="ECO:0000313" key="2">
    <source>
        <dbReference type="EMBL" id="GAA3703993.1"/>
    </source>
</evidence>
<gene>
    <name evidence="2" type="ORF">GCM10022204_21700</name>
</gene>
<proteinExistence type="predicted"/>
<dbReference type="Proteomes" id="UP001500051">
    <property type="component" value="Unassembled WGS sequence"/>
</dbReference>
<accession>A0ABP7DD91</accession>